<dbReference type="InterPro" id="IPR050186">
    <property type="entry name" value="TPT_transporter"/>
</dbReference>
<dbReference type="PANTHER" id="PTHR11132">
    <property type="entry name" value="SOLUTE CARRIER FAMILY 35"/>
    <property type="match status" value="1"/>
</dbReference>
<feature type="transmembrane region" description="Helical" evidence="6">
    <location>
        <begin position="392"/>
        <end position="413"/>
    </location>
</feature>
<keyword evidence="2 6" id="KW-0812">Transmembrane</keyword>
<comment type="subcellular location">
    <subcellularLocation>
        <location evidence="1">Membrane</location>
        <topology evidence="1">Multi-pass membrane protein</topology>
    </subcellularLocation>
</comment>
<accession>A0A0C9LTV7</accession>
<evidence type="ECO:0000256" key="5">
    <source>
        <dbReference type="SAM" id="MobiDB-lite"/>
    </source>
</evidence>
<dbReference type="Pfam" id="PF03151">
    <property type="entry name" value="TPT"/>
    <property type="match status" value="1"/>
</dbReference>
<feature type="region of interest" description="Disordered" evidence="5">
    <location>
        <begin position="37"/>
        <end position="90"/>
    </location>
</feature>
<feature type="region of interest" description="Disordered" evidence="5">
    <location>
        <begin position="615"/>
        <end position="708"/>
    </location>
</feature>
<feature type="transmembrane region" description="Helical" evidence="6">
    <location>
        <begin position="369"/>
        <end position="386"/>
    </location>
</feature>
<feature type="transmembrane region" description="Helical" evidence="6">
    <location>
        <begin position="244"/>
        <end position="263"/>
    </location>
</feature>
<dbReference type="OrthoDB" id="18894at2759"/>
<evidence type="ECO:0000256" key="6">
    <source>
        <dbReference type="SAM" id="Phobius"/>
    </source>
</evidence>
<feature type="transmembrane region" description="Helical" evidence="6">
    <location>
        <begin position="341"/>
        <end position="362"/>
    </location>
</feature>
<evidence type="ECO:0000256" key="3">
    <source>
        <dbReference type="ARBA" id="ARBA00022989"/>
    </source>
</evidence>
<dbReference type="SUPFAM" id="SSF103481">
    <property type="entry name" value="Multidrug resistance efflux transporter EmrE"/>
    <property type="match status" value="1"/>
</dbReference>
<keyword evidence="9" id="KW-1185">Reference proteome</keyword>
<feature type="transmembrane region" description="Helical" evidence="6">
    <location>
        <begin position="425"/>
        <end position="448"/>
    </location>
</feature>
<sequence length="843" mass="95132">MTRIKQEENAMDLKIPTNIIDLPINQQQGAPITISITGSAKRERESLPSPGLQAEQQECSLNKKARNAEQEEAPASTTEAGANASEEEENKVIPMNKNNYFYCRRCNINIKGCREYYDHLRSEHNIKPNNMRVRHVDLQPDIDDPNFYYELIICFYNHSKKPRAFNLILSTPITTALPVKKNSYYTSKMTENLQPFHSRPSQDSEVFSLRDEDPLSLPSETLLNDHTTKERTIQQKKSIAKTSAINLFWILMWYIFATILSVYNKWMFSEDHYNFQYPLFVTSVHMIVQFAFSGTSLLVVPKLRPTKRPSVSDYIYKVLPCALATSLDIGLSNLSLKTITLSFYTMCKSSTLAFVLIFAFIFKLEKPSWKLILIIVIITAGVVLMVSDETDFNLVGFIQVMAASAFGGLRWSLTEVLLRKESMGLTNPFASIFFLAPSQAIILLIISAGVEGYFTIFHSAFFATFGEGLHTMGIVFAGGSLAFCMIMSEFFLIKRTSVVTLSVCGIFKEVATIFISSLVFGDILTIINIIGLCITLFGIGLYNWLKFKMITAKARKETAAIDVGLEERHRLHGAEVDGEDDESDDDYELDRSASHHLYSTVAEIKKQAKKQQQQQVVEKKKVASPIKKSAEKPKTQKVQDLVESASGESSADEEDDNEEEEDDNEDDDMDLDQDADAEDDENEDDEFDDDEMDLEGDGVKQPKKYSSEAFSDAMTKILASTLTGSDKRQPILARSKGLERKLEDEKLDYKARKIMSAEKKALKEKGRVIPDFTTFEYEKRLRKVATRGVVKLFNAIRTQQKVTEVAVQNASETRKTLSAIEKAKNVSTMSKSSFLDLLKTGQK</sequence>
<feature type="transmembrane region" description="Helical" evidence="6">
    <location>
        <begin position="498"/>
        <end position="520"/>
    </location>
</feature>
<dbReference type="InterPro" id="IPR012459">
    <property type="entry name" value="Rrp15"/>
</dbReference>
<dbReference type="AlphaFoldDB" id="A0A0C9LTV7"/>
<evidence type="ECO:0000256" key="2">
    <source>
        <dbReference type="ARBA" id="ARBA00022692"/>
    </source>
</evidence>
<dbReference type="GO" id="GO:0016020">
    <property type="term" value="C:membrane"/>
    <property type="evidence" value="ECO:0007669"/>
    <property type="project" value="UniProtKB-SubCell"/>
</dbReference>
<evidence type="ECO:0000259" key="7">
    <source>
        <dbReference type="Pfam" id="PF03151"/>
    </source>
</evidence>
<evidence type="ECO:0000313" key="8">
    <source>
        <dbReference type="EMBL" id="GAN04085.1"/>
    </source>
</evidence>
<dbReference type="InterPro" id="IPR004853">
    <property type="entry name" value="Sugar_P_trans_dom"/>
</dbReference>
<evidence type="ECO:0000256" key="1">
    <source>
        <dbReference type="ARBA" id="ARBA00004141"/>
    </source>
</evidence>
<dbReference type="Pfam" id="PF07890">
    <property type="entry name" value="Rrp15p"/>
    <property type="match status" value="1"/>
</dbReference>
<keyword evidence="4 6" id="KW-0472">Membrane</keyword>
<keyword evidence="8" id="KW-0762">Sugar transport</keyword>
<dbReference type="EMBL" id="DF836343">
    <property type="protein sequence ID" value="GAN04085.1"/>
    <property type="molecule type" value="Genomic_DNA"/>
</dbReference>
<gene>
    <name evidence="8" type="ORF">MAM1_0054d03544</name>
</gene>
<keyword evidence="8" id="KW-0813">Transport</keyword>
<feature type="transmembrane region" description="Helical" evidence="6">
    <location>
        <begin position="314"/>
        <end position="335"/>
    </location>
</feature>
<proteinExistence type="predicted"/>
<dbReference type="GO" id="GO:0006364">
    <property type="term" value="P:rRNA processing"/>
    <property type="evidence" value="ECO:0007669"/>
    <property type="project" value="InterPro"/>
</dbReference>
<organism evidence="8">
    <name type="scientific">Mucor ambiguus</name>
    <dbReference type="NCBI Taxonomy" id="91626"/>
    <lineage>
        <taxon>Eukaryota</taxon>
        <taxon>Fungi</taxon>
        <taxon>Fungi incertae sedis</taxon>
        <taxon>Mucoromycota</taxon>
        <taxon>Mucoromycotina</taxon>
        <taxon>Mucoromycetes</taxon>
        <taxon>Mucorales</taxon>
        <taxon>Mucorineae</taxon>
        <taxon>Mucoraceae</taxon>
        <taxon>Mucor</taxon>
    </lineage>
</organism>
<evidence type="ECO:0000313" key="9">
    <source>
        <dbReference type="Proteomes" id="UP000053815"/>
    </source>
</evidence>
<feature type="transmembrane region" description="Helical" evidence="6">
    <location>
        <begin position="526"/>
        <end position="545"/>
    </location>
</feature>
<protein>
    <submittedName>
        <fullName evidence="8">Nucleotide-sugar transporter</fullName>
    </submittedName>
</protein>
<feature type="transmembrane region" description="Helical" evidence="6">
    <location>
        <begin position="275"/>
        <end position="293"/>
    </location>
</feature>
<dbReference type="STRING" id="91626.A0A0C9LTV7"/>
<feature type="domain" description="Sugar phosphate transporter" evidence="7">
    <location>
        <begin position="248"/>
        <end position="543"/>
    </location>
</feature>
<dbReference type="InterPro" id="IPR037185">
    <property type="entry name" value="EmrE-like"/>
</dbReference>
<dbReference type="Proteomes" id="UP000053815">
    <property type="component" value="Unassembled WGS sequence"/>
</dbReference>
<feature type="compositionally biased region" description="Low complexity" evidence="5">
    <location>
        <begin position="75"/>
        <end position="84"/>
    </location>
</feature>
<evidence type="ECO:0000256" key="4">
    <source>
        <dbReference type="ARBA" id="ARBA00023136"/>
    </source>
</evidence>
<feature type="compositionally biased region" description="Acidic residues" evidence="5">
    <location>
        <begin position="650"/>
        <end position="696"/>
    </location>
</feature>
<name>A0A0C9LTV7_9FUNG</name>
<keyword evidence="3 6" id="KW-1133">Transmembrane helix</keyword>
<reference evidence="8" key="1">
    <citation type="submission" date="2014-09" db="EMBL/GenBank/DDBJ databases">
        <title>Draft genome sequence of an oleaginous Mucoromycotina fungus Mucor ambiguus NBRC6742.</title>
        <authorList>
            <person name="Takeda I."/>
            <person name="Yamane N."/>
            <person name="Morita T."/>
            <person name="Tamano K."/>
            <person name="Machida M."/>
            <person name="Baker S."/>
            <person name="Koike H."/>
        </authorList>
    </citation>
    <scope>NUCLEOTIDE SEQUENCE</scope>
    <source>
        <strain evidence="8">NBRC 6742</strain>
    </source>
</reference>
<feature type="transmembrane region" description="Helical" evidence="6">
    <location>
        <begin position="468"/>
        <end position="486"/>
    </location>
</feature>